<dbReference type="AlphaFoldDB" id="A0A7C9TJ93"/>
<keyword evidence="2" id="KW-1185">Reference proteome</keyword>
<gene>
    <name evidence="1" type="ORF">G3A44_04445</name>
</gene>
<name>A0A7C9TJ93_9BURK</name>
<dbReference type="RefSeq" id="WP_163456293.1">
    <property type="nucleotide sequence ID" value="NZ_JAAGOH010000003.1"/>
</dbReference>
<accession>A0A7C9TJ93</accession>
<evidence type="ECO:0000313" key="2">
    <source>
        <dbReference type="Proteomes" id="UP000484255"/>
    </source>
</evidence>
<reference evidence="1 2" key="1">
    <citation type="submission" date="2020-02" db="EMBL/GenBank/DDBJ databases">
        <title>Ideonella bacterium strain TBM-1.</title>
        <authorList>
            <person name="Chen W.-M."/>
        </authorList>
    </citation>
    <scope>NUCLEOTIDE SEQUENCE [LARGE SCALE GENOMIC DNA]</scope>
    <source>
        <strain evidence="1 2">TBM-1</strain>
    </source>
</reference>
<organism evidence="1 2">
    <name type="scientific">Ideonella livida</name>
    <dbReference type="NCBI Taxonomy" id="2707176"/>
    <lineage>
        <taxon>Bacteria</taxon>
        <taxon>Pseudomonadati</taxon>
        <taxon>Pseudomonadota</taxon>
        <taxon>Betaproteobacteria</taxon>
        <taxon>Burkholderiales</taxon>
        <taxon>Sphaerotilaceae</taxon>
        <taxon>Ideonella</taxon>
    </lineage>
</organism>
<sequence length="167" mass="17510">MNTTAHTPEDASAVSQTALEVIGLSLLMVDAHGRLRYANAHGHRDLARQDILRLEGGRVVGVGPEGLRQFTLALQAAGAGARSVLTLGPAETSLAVVPMHRCPCPVDAQRVLVTWSGDAPNMGLTLHLFAKALGLAPGGQDEPAERPEGGSPLLPRLSSALARHWPL</sequence>
<comment type="caution">
    <text evidence="1">The sequence shown here is derived from an EMBL/GenBank/DDBJ whole genome shotgun (WGS) entry which is preliminary data.</text>
</comment>
<protein>
    <recommendedName>
        <fullName evidence="3">PAS fold-4 domain-containing protein</fullName>
    </recommendedName>
</protein>
<evidence type="ECO:0000313" key="1">
    <source>
        <dbReference type="EMBL" id="NDY90445.1"/>
    </source>
</evidence>
<evidence type="ECO:0008006" key="3">
    <source>
        <dbReference type="Google" id="ProtNLM"/>
    </source>
</evidence>
<dbReference type="Proteomes" id="UP000484255">
    <property type="component" value="Unassembled WGS sequence"/>
</dbReference>
<dbReference type="EMBL" id="JAAGOH010000003">
    <property type="protein sequence ID" value="NDY90445.1"/>
    <property type="molecule type" value="Genomic_DNA"/>
</dbReference>
<proteinExistence type="predicted"/>